<dbReference type="NCBIfam" id="TIGR01205">
    <property type="entry name" value="D_ala_D_alaTIGR"/>
    <property type="match status" value="1"/>
</dbReference>
<evidence type="ECO:0000256" key="9">
    <source>
        <dbReference type="ARBA" id="ARBA00022842"/>
    </source>
</evidence>
<sequence length="317" mass="34538">MVSEKPQKVAVLMGGRSSEREISIKTGKQISQALRGEGYEVKEIDPAGALVKDLKDFQPDVVFIALHGKYGEDGTIQGLLELLGFPYTGPGVLSSALCMDKVIAKKVMCYEGIPTPSFQVITEQLDDGAMENLIKELGLPLVVKPSKQGSAIGVSIVRKTGELEKALTEALKYDQAVLVEEYIDGTELTAAVLGTKNPRVLPLIEIVSETEFYDFTAKYSPGMSHHIIPARISPEAARKVEELALRTYRAMDCRQLSRVDFMLNSEGEPFVLETNTIPGMTETSLFPESAKAAGISFTELVSLLADEAFELFKEGDA</sequence>
<protein>
    <recommendedName>
        <fullName evidence="14">D-alanine--D-alanine ligase</fullName>
        <ecNumber evidence="14">6.3.2.4</ecNumber>
    </recommendedName>
    <alternativeName>
        <fullName evidence="14">D-Ala-D-Ala ligase</fullName>
    </alternativeName>
    <alternativeName>
        <fullName evidence="14">D-alanylalanine synthetase</fullName>
    </alternativeName>
</protein>
<evidence type="ECO:0000256" key="1">
    <source>
        <dbReference type="ARBA" id="ARBA00001936"/>
    </source>
</evidence>
<dbReference type="GO" id="GO:0008716">
    <property type="term" value="F:D-alanine-D-alanine ligase activity"/>
    <property type="evidence" value="ECO:0007669"/>
    <property type="project" value="UniProtKB-UniRule"/>
</dbReference>
<comment type="cofactor">
    <cofactor evidence="16">
        <name>Mg(2+)</name>
        <dbReference type="ChEBI" id="CHEBI:18420"/>
    </cofactor>
    <cofactor evidence="16">
        <name>Mn(2+)</name>
        <dbReference type="ChEBI" id="CHEBI:29035"/>
    </cofactor>
    <text evidence="16">Binds 2 magnesium or manganese ions per subunit.</text>
</comment>
<dbReference type="PIRSF" id="PIRSF039102">
    <property type="entry name" value="Ddl/VanB"/>
    <property type="match status" value="1"/>
</dbReference>
<feature type="binding site" evidence="16">
    <location>
        <position position="260"/>
    </location>
    <ligand>
        <name>Mg(2+)</name>
        <dbReference type="ChEBI" id="CHEBI:18420"/>
        <label>1</label>
    </ligand>
</feature>
<comment type="function">
    <text evidence="14">Cell wall formation.</text>
</comment>
<dbReference type="NCBIfam" id="NF002528">
    <property type="entry name" value="PRK01966.1-4"/>
    <property type="match status" value="1"/>
</dbReference>
<comment type="cofactor">
    <cofactor evidence="1">
        <name>Mn(2+)</name>
        <dbReference type="ChEBI" id="CHEBI:29035"/>
    </cofactor>
</comment>
<proteinExistence type="inferred from homology"/>
<dbReference type="OrthoDB" id="9813261at2"/>
<dbReference type="EMBL" id="CDRZ01000265">
    <property type="protein sequence ID" value="CEO89942.1"/>
    <property type="molecule type" value="Genomic_DNA"/>
</dbReference>
<dbReference type="GO" id="GO:0008360">
    <property type="term" value="P:regulation of cell shape"/>
    <property type="evidence" value="ECO:0007669"/>
    <property type="project" value="UniProtKB-KW"/>
</dbReference>
<keyword evidence="10 14" id="KW-0133">Cell shape</keyword>
<evidence type="ECO:0000256" key="3">
    <source>
        <dbReference type="ARBA" id="ARBA00010871"/>
    </source>
</evidence>
<evidence type="ECO:0000256" key="11">
    <source>
        <dbReference type="ARBA" id="ARBA00022984"/>
    </source>
</evidence>
<keyword evidence="12 16" id="KW-0464">Manganese</keyword>
<feature type="binding site" evidence="16">
    <location>
        <position position="273"/>
    </location>
    <ligand>
        <name>Mg(2+)</name>
        <dbReference type="ChEBI" id="CHEBI:18420"/>
        <label>2</label>
    </ligand>
</feature>
<keyword evidence="8 17" id="KW-0067">ATP-binding</keyword>
<evidence type="ECO:0000256" key="12">
    <source>
        <dbReference type="ARBA" id="ARBA00023211"/>
    </source>
</evidence>
<evidence type="ECO:0000256" key="17">
    <source>
        <dbReference type="PROSITE-ProRule" id="PRU00409"/>
    </source>
</evidence>
<keyword evidence="6 16" id="KW-0479">Metal-binding</keyword>
<evidence type="ECO:0000256" key="7">
    <source>
        <dbReference type="ARBA" id="ARBA00022741"/>
    </source>
</evidence>
<dbReference type="InterPro" id="IPR011127">
    <property type="entry name" value="Dala_Dala_lig_N"/>
</dbReference>
<evidence type="ECO:0000256" key="15">
    <source>
        <dbReference type="PIRSR" id="PIRSR039102-1"/>
    </source>
</evidence>
<dbReference type="Pfam" id="PF01820">
    <property type="entry name" value="Dala_Dala_lig_N"/>
    <property type="match status" value="1"/>
</dbReference>
<evidence type="ECO:0000259" key="18">
    <source>
        <dbReference type="PROSITE" id="PS50975"/>
    </source>
</evidence>
<keyword evidence="7 17" id="KW-0547">Nucleotide-binding</keyword>
<dbReference type="Gene3D" id="3.30.470.20">
    <property type="entry name" value="ATP-grasp fold, B domain"/>
    <property type="match status" value="1"/>
</dbReference>
<dbReference type="NCBIfam" id="NF002378">
    <property type="entry name" value="PRK01372.1"/>
    <property type="match status" value="1"/>
</dbReference>
<dbReference type="SMART" id="SM01209">
    <property type="entry name" value="GARS_A"/>
    <property type="match status" value="1"/>
</dbReference>
<dbReference type="GO" id="GO:0009252">
    <property type="term" value="P:peptidoglycan biosynthetic process"/>
    <property type="evidence" value="ECO:0007669"/>
    <property type="project" value="UniProtKB-UniRule"/>
</dbReference>
<dbReference type="PROSITE" id="PS50975">
    <property type="entry name" value="ATP_GRASP"/>
    <property type="match status" value="1"/>
</dbReference>
<keyword evidence="11 14" id="KW-0573">Peptidoglycan synthesis</keyword>
<dbReference type="GO" id="GO:0046872">
    <property type="term" value="F:metal ion binding"/>
    <property type="evidence" value="ECO:0007669"/>
    <property type="project" value="UniProtKB-KW"/>
</dbReference>
<keyword evidence="5 14" id="KW-0436">Ligase</keyword>
<dbReference type="Gene3D" id="3.40.50.20">
    <property type="match status" value="1"/>
</dbReference>
<feature type="binding site" evidence="16">
    <location>
        <position position="275"/>
    </location>
    <ligand>
        <name>Mg(2+)</name>
        <dbReference type="ChEBI" id="CHEBI:18420"/>
        <label>2</label>
    </ligand>
</feature>
<dbReference type="InterPro" id="IPR000291">
    <property type="entry name" value="D-Ala_lig_Van_CS"/>
</dbReference>
<evidence type="ECO:0000256" key="5">
    <source>
        <dbReference type="ARBA" id="ARBA00022598"/>
    </source>
</evidence>
<dbReference type="FunFam" id="3.30.470.20:FF:000008">
    <property type="entry name" value="D-alanine--D-alanine ligase"/>
    <property type="match status" value="1"/>
</dbReference>
<dbReference type="SUPFAM" id="SSF56059">
    <property type="entry name" value="Glutathione synthetase ATP-binding domain-like"/>
    <property type="match status" value="1"/>
</dbReference>
<dbReference type="InterPro" id="IPR011761">
    <property type="entry name" value="ATP-grasp"/>
</dbReference>
<gene>
    <name evidence="14 19" type="primary">ddl</name>
    <name evidence="19" type="ORF">SSCH_660009</name>
</gene>
<evidence type="ECO:0000256" key="2">
    <source>
        <dbReference type="ARBA" id="ARBA00004496"/>
    </source>
</evidence>
<dbReference type="EC" id="6.3.2.4" evidence="14"/>
<dbReference type="GO" id="GO:0071555">
    <property type="term" value="P:cell wall organization"/>
    <property type="evidence" value="ECO:0007669"/>
    <property type="project" value="UniProtKB-KW"/>
</dbReference>
<accession>A0A0B7MQG1</accession>
<dbReference type="Pfam" id="PF07478">
    <property type="entry name" value="Dala_Dala_lig_C"/>
    <property type="match status" value="1"/>
</dbReference>
<dbReference type="InterPro" id="IPR011095">
    <property type="entry name" value="Dala_Dala_lig_C"/>
</dbReference>
<keyword evidence="20" id="KW-1185">Reference proteome</keyword>
<keyword evidence="4 14" id="KW-0963">Cytoplasm</keyword>
<keyword evidence="9 16" id="KW-0460">Magnesium</keyword>
<dbReference type="InterPro" id="IPR013815">
    <property type="entry name" value="ATP_grasp_subdomain_1"/>
</dbReference>
<dbReference type="PROSITE" id="PS00843">
    <property type="entry name" value="DALA_DALA_LIGASE_1"/>
    <property type="match status" value="1"/>
</dbReference>
<comment type="catalytic activity">
    <reaction evidence="14">
        <text>2 D-alanine + ATP = D-alanyl-D-alanine + ADP + phosphate + H(+)</text>
        <dbReference type="Rhea" id="RHEA:11224"/>
        <dbReference type="ChEBI" id="CHEBI:15378"/>
        <dbReference type="ChEBI" id="CHEBI:30616"/>
        <dbReference type="ChEBI" id="CHEBI:43474"/>
        <dbReference type="ChEBI" id="CHEBI:57416"/>
        <dbReference type="ChEBI" id="CHEBI:57822"/>
        <dbReference type="ChEBI" id="CHEBI:456216"/>
        <dbReference type="EC" id="6.3.2.4"/>
    </reaction>
</comment>
<evidence type="ECO:0000256" key="14">
    <source>
        <dbReference type="HAMAP-Rule" id="MF_00047"/>
    </source>
</evidence>
<dbReference type="UniPathway" id="UPA00219"/>
<evidence type="ECO:0000313" key="19">
    <source>
        <dbReference type="EMBL" id="CEO89942.1"/>
    </source>
</evidence>
<dbReference type="Gene3D" id="3.30.1490.20">
    <property type="entry name" value="ATP-grasp fold, A domain"/>
    <property type="match status" value="1"/>
</dbReference>
<keyword evidence="13 14" id="KW-0961">Cell wall biogenesis/degradation</keyword>
<feature type="active site" evidence="15">
    <location>
        <position position="19"/>
    </location>
</feature>
<evidence type="ECO:0000256" key="8">
    <source>
        <dbReference type="ARBA" id="ARBA00022840"/>
    </source>
</evidence>
<comment type="pathway">
    <text evidence="14">Cell wall biogenesis; peptidoglycan biosynthesis.</text>
</comment>
<dbReference type="PANTHER" id="PTHR23132:SF23">
    <property type="entry name" value="D-ALANINE--D-ALANINE LIGASE B"/>
    <property type="match status" value="1"/>
</dbReference>
<dbReference type="SUPFAM" id="SSF52440">
    <property type="entry name" value="PreATP-grasp domain"/>
    <property type="match status" value="1"/>
</dbReference>
<evidence type="ECO:0000256" key="13">
    <source>
        <dbReference type="ARBA" id="ARBA00023316"/>
    </source>
</evidence>
<feature type="active site" evidence="15">
    <location>
        <position position="284"/>
    </location>
</feature>
<dbReference type="HAMAP" id="MF_00047">
    <property type="entry name" value="Dala_Dala_lig"/>
    <property type="match status" value="1"/>
</dbReference>
<dbReference type="RefSeq" id="WP_156972277.1">
    <property type="nucleotide sequence ID" value="NZ_CDRZ01000265.1"/>
</dbReference>
<evidence type="ECO:0000313" key="20">
    <source>
        <dbReference type="Proteomes" id="UP000046155"/>
    </source>
</evidence>
<dbReference type="GO" id="GO:0005524">
    <property type="term" value="F:ATP binding"/>
    <property type="evidence" value="ECO:0007669"/>
    <property type="project" value="UniProtKB-UniRule"/>
</dbReference>
<dbReference type="InterPro" id="IPR005905">
    <property type="entry name" value="D_ala_D_ala"/>
</dbReference>
<dbReference type="InterPro" id="IPR016185">
    <property type="entry name" value="PreATP-grasp_dom_sf"/>
</dbReference>
<feature type="domain" description="ATP-grasp" evidence="18">
    <location>
        <begin position="105"/>
        <end position="306"/>
    </location>
</feature>
<evidence type="ECO:0000256" key="16">
    <source>
        <dbReference type="PIRSR" id="PIRSR039102-3"/>
    </source>
</evidence>
<feature type="active site" evidence="15">
    <location>
        <position position="150"/>
    </location>
</feature>
<feature type="binding site" evidence="16">
    <location>
        <position position="273"/>
    </location>
    <ligand>
        <name>Mg(2+)</name>
        <dbReference type="ChEBI" id="CHEBI:18420"/>
        <label>1</label>
    </ligand>
</feature>
<dbReference type="GO" id="GO:0005737">
    <property type="term" value="C:cytoplasm"/>
    <property type="evidence" value="ECO:0007669"/>
    <property type="project" value="UniProtKB-SubCell"/>
</dbReference>
<dbReference type="AlphaFoldDB" id="A0A0B7MQG1"/>
<evidence type="ECO:0000256" key="4">
    <source>
        <dbReference type="ARBA" id="ARBA00022490"/>
    </source>
</evidence>
<dbReference type="Proteomes" id="UP000046155">
    <property type="component" value="Unassembled WGS sequence"/>
</dbReference>
<evidence type="ECO:0000256" key="10">
    <source>
        <dbReference type="ARBA" id="ARBA00022960"/>
    </source>
</evidence>
<name>A0A0B7MQG1_9FIRM</name>
<evidence type="ECO:0000256" key="6">
    <source>
        <dbReference type="ARBA" id="ARBA00022723"/>
    </source>
</evidence>
<reference evidence="20" key="1">
    <citation type="submission" date="2015-01" db="EMBL/GenBank/DDBJ databases">
        <authorList>
            <person name="Manzoor Shahid"/>
            <person name="Zubair Saima"/>
        </authorList>
    </citation>
    <scope>NUCLEOTIDE SEQUENCE [LARGE SCALE GENOMIC DNA]</scope>
    <source>
        <strain evidence="20">Sp3</strain>
    </source>
</reference>
<comment type="similarity">
    <text evidence="3 14">Belongs to the D-alanine--D-alanine ligase family.</text>
</comment>
<organism evidence="19 20">
    <name type="scientific">Syntrophaceticus schinkii</name>
    <dbReference type="NCBI Taxonomy" id="499207"/>
    <lineage>
        <taxon>Bacteria</taxon>
        <taxon>Bacillati</taxon>
        <taxon>Bacillota</taxon>
        <taxon>Clostridia</taxon>
        <taxon>Thermoanaerobacterales</taxon>
        <taxon>Thermoanaerobacterales Family III. Incertae Sedis</taxon>
        <taxon>Syntrophaceticus</taxon>
    </lineage>
</organism>
<comment type="subcellular location">
    <subcellularLocation>
        <location evidence="2 14">Cytoplasm</location>
    </subcellularLocation>
</comment>
<dbReference type="PANTHER" id="PTHR23132">
    <property type="entry name" value="D-ALANINE--D-ALANINE LIGASE"/>
    <property type="match status" value="1"/>
</dbReference>